<dbReference type="InterPro" id="IPR050321">
    <property type="entry name" value="Glycosyltr_2/OpgH_subfam"/>
</dbReference>
<evidence type="ECO:0000313" key="9">
    <source>
        <dbReference type="EMBL" id="CEJ58357.1"/>
    </source>
</evidence>
<keyword evidence="4 7" id="KW-0812">Transmembrane</keyword>
<evidence type="ECO:0000313" key="10">
    <source>
        <dbReference type="Proteomes" id="UP000042958"/>
    </source>
</evidence>
<keyword evidence="6 7" id="KW-0472">Membrane</keyword>
<dbReference type="SUPFAM" id="SSF53448">
    <property type="entry name" value="Nucleotide-diphospho-sugar transferases"/>
    <property type="match status" value="1"/>
</dbReference>
<dbReference type="Pfam" id="PF13632">
    <property type="entry name" value="Glyco_trans_2_3"/>
    <property type="match status" value="1"/>
</dbReference>
<sequence length="566" mass="63124">MWAILYLECAIFYQAIHTQSLVITAQSKGDPNLAQHRTRLQLVGGENLPRVDILVPCCGEPLEFILDTLYASCRIDYPSKRFRVIVLDDGQSMPLRKAVGELQQTWGNIHYQSRGLSPDRQDFAKAGNLNFALFDLEAPTEGPSEYIAILDADFMPSPNFLRSTLPHLMKFPKLALVGTPQYFYNIPAGDPLAQGLGNWQGMLLPQLNQLGVAINGGSGCVIRRDLLLEHQGFPTISMAEDLMLSLVLIGTGSQLIVLDDILQLGRVPASLQGHVSQRRRWCISLSQQVMALKRTKENTVPSALRWSIACQGIFFIIDLVNRALAFIMIPLALLSDQPLVPAASRLELKIQGCLAVMSLTFMWGFEWLMMARSDFRAPAFSHLEELWMAPGQLYALICFYLLPAQSPGSLVTGSALNPWNTTSISGRRLHELKRNLWDAGVAINLTSFVFIITAVLHAIRYAMDNYEQSLRFVATGLLWPPVLHICYLLISSNWIPLSCTAWPVSWPTHSSRPNMKSGPRGAYAILTQPEVQQAHFSHRLSRFGYAGHYILIFLGLFVLFGAFVAV</sequence>
<feature type="transmembrane region" description="Helical" evidence="7">
    <location>
        <begin position="471"/>
        <end position="490"/>
    </location>
</feature>
<dbReference type="STRING" id="104259.A0A0F7TTG0"/>
<evidence type="ECO:0000256" key="2">
    <source>
        <dbReference type="ARBA" id="ARBA00022676"/>
    </source>
</evidence>
<keyword evidence="10" id="KW-1185">Reference proteome</keyword>
<dbReference type="GO" id="GO:0016020">
    <property type="term" value="C:membrane"/>
    <property type="evidence" value="ECO:0007669"/>
    <property type="project" value="UniProtKB-SubCell"/>
</dbReference>
<dbReference type="InterPro" id="IPR001173">
    <property type="entry name" value="Glyco_trans_2-like"/>
</dbReference>
<proteinExistence type="predicted"/>
<keyword evidence="5 7" id="KW-1133">Transmembrane helix</keyword>
<dbReference type="Gene3D" id="3.90.550.10">
    <property type="entry name" value="Spore Coat Polysaccharide Biosynthesis Protein SpsA, Chain A"/>
    <property type="match status" value="1"/>
</dbReference>
<dbReference type="CDD" id="cd06421">
    <property type="entry name" value="CESA_CelA_like"/>
    <property type="match status" value="1"/>
</dbReference>
<protein>
    <recommendedName>
        <fullName evidence="8">Glycosyltransferase 2-like domain-containing protein</fullName>
    </recommendedName>
</protein>
<evidence type="ECO:0000256" key="5">
    <source>
        <dbReference type="ARBA" id="ARBA00022989"/>
    </source>
</evidence>
<evidence type="ECO:0000256" key="4">
    <source>
        <dbReference type="ARBA" id="ARBA00022692"/>
    </source>
</evidence>
<keyword evidence="2" id="KW-0328">Glycosyltransferase</keyword>
<evidence type="ECO:0000256" key="6">
    <source>
        <dbReference type="ARBA" id="ARBA00023136"/>
    </source>
</evidence>
<evidence type="ECO:0000256" key="7">
    <source>
        <dbReference type="SAM" id="Phobius"/>
    </source>
</evidence>
<feature type="domain" description="Glycosyltransferase 2-like" evidence="8">
    <location>
        <begin position="146"/>
        <end position="317"/>
    </location>
</feature>
<dbReference type="PANTHER" id="PTHR43867">
    <property type="entry name" value="CELLULOSE SYNTHASE CATALYTIC SUBUNIT A [UDP-FORMING]"/>
    <property type="match status" value="1"/>
</dbReference>
<feature type="transmembrane region" description="Helical" evidence="7">
    <location>
        <begin position="436"/>
        <end position="459"/>
    </location>
</feature>
<organism evidence="9 10">
    <name type="scientific">Penicillium brasilianum</name>
    <dbReference type="NCBI Taxonomy" id="104259"/>
    <lineage>
        <taxon>Eukaryota</taxon>
        <taxon>Fungi</taxon>
        <taxon>Dikarya</taxon>
        <taxon>Ascomycota</taxon>
        <taxon>Pezizomycotina</taxon>
        <taxon>Eurotiomycetes</taxon>
        <taxon>Eurotiomycetidae</taxon>
        <taxon>Eurotiales</taxon>
        <taxon>Aspergillaceae</taxon>
        <taxon>Penicillium</taxon>
    </lineage>
</organism>
<keyword evidence="3" id="KW-0808">Transferase</keyword>
<accession>A0A0F7TTG0</accession>
<name>A0A0F7TTG0_PENBI</name>
<evidence type="ECO:0000256" key="3">
    <source>
        <dbReference type="ARBA" id="ARBA00022679"/>
    </source>
</evidence>
<dbReference type="OrthoDB" id="72851at2759"/>
<comment type="subcellular location">
    <subcellularLocation>
        <location evidence="1">Membrane</location>
        <topology evidence="1">Multi-pass membrane protein</topology>
    </subcellularLocation>
</comment>
<reference evidence="10" key="1">
    <citation type="journal article" date="2015" name="Genome Announc.">
        <title>Draft genome sequence of the fungus Penicillium brasilianum MG11.</title>
        <authorList>
            <person name="Horn F."/>
            <person name="Linde J."/>
            <person name="Mattern D.J."/>
            <person name="Walther G."/>
            <person name="Guthke R."/>
            <person name="Brakhage A.A."/>
            <person name="Valiante V."/>
        </authorList>
    </citation>
    <scope>NUCLEOTIDE SEQUENCE [LARGE SCALE GENOMIC DNA]</scope>
    <source>
        <strain evidence="10">MG11</strain>
    </source>
</reference>
<evidence type="ECO:0000259" key="8">
    <source>
        <dbReference type="Pfam" id="PF13632"/>
    </source>
</evidence>
<dbReference type="InterPro" id="IPR029044">
    <property type="entry name" value="Nucleotide-diphossugar_trans"/>
</dbReference>
<dbReference type="PANTHER" id="PTHR43867:SF7">
    <property type="entry name" value="CELLULOSE SYNTHASE (EUROFUNG)"/>
    <property type="match status" value="1"/>
</dbReference>
<dbReference type="EMBL" id="CDHK01000006">
    <property type="protein sequence ID" value="CEJ58357.1"/>
    <property type="molecule type" value="Genomic_DNA"/>
</dbReference>
<dbReference type="AlphaFoldDB" id="A0A0F7TTG0"/>
<feature type="transmembrane region" description="Helical" evidence="7">
    <location>
        <begin position="543"/>
        <end position="565"/>
    </location>
</feature>
<gene>
    <name evidence="9" type="ORF">PMG11_07016</name>
</gene>
<dbReference type="Proteomes" id="UP000042958">
    <property type="component" value="Unassembled WGS sequence"/>
</dbReference>
<evidence type="ECO:0000256" key="1">
    <source>
        <dbReference type="ARBA" id="ARBA00004141"/>
    </source>
</evidence>
<dbReference type="GO" id="GO:0016757">
    <property type="term" value="F:glycosyltransferase activity"/>
    <property type="evidence" value="ECO:0007669"/>
    <property type="project" value="UniProtKB-KW"/>
</dbReference>